<proteinExistence type="predicted"/>
<dbReference type="InterPro" id="IPR014001">
    <property type="entry name" value="Helicase_ATP-bd"/>
</dbReference>
<reference evidence="2" key="1">
    <citation type="submission" date="2022-12" db="EMBL/GenBank/DDBJ databases">
        <title>Species Delineation and Comparative Genomics within the Campylobacter ureolyticus Complex.</title>
        <authorList>
            <person name="Maki J."/>
            <person name="Howard M."/>
            <person name="Connelly S."/>
            <person name="Hardy D.J."/>
            <person name="Cameron A."/>
        </authorList>
    </citation>
    <scope>NUCLEOTIDE SEQUENCE</scope>
    <source>
        <strain evidence="2">URMC_786</strain>
    </source>
</reference>
<accession>A0A9Q4KRJ7</accession>
<evidence type="ECO:0000313" key="3">
    <source>
        <dbReference type="Proteomes" id="UP001075461"/>
    </source>
</evidence>
<dbReference type="GO" id="GO:0003677">
    <property type="term" value="F:DNA binding"/>
    <property type="evidence" value="ECO:0007669"/>
    <property type="project" value="InterPro"/>
</dbReference>
<dbReference type="GO" id="GO:0005829">
    <property type="term" value="C:cytosol"/>
    <property type="evidence" value="ECO:0007669"/>
    <property type="project" value="TreeGrafter"/>
</dbReference>
<keyword evidence="2" id="KW-0347">Helicase</keyword>
<evidence type="ECO:0000259" key="1">
    <source>
        <dbReference type="SMART" id="SM00487"/>
    </source>
</evidence>
<comment type="caution">
    <text evidence="2">The sequence shown here is derived from an EMBL/GenBank/DDBJ whole genome shotgun (WGS) entry which is preliminary data.</text>
</comment>
<keyword evidence="2" id="KW-0378">Hydrolase</keyword>
<dbReference type="GO" id="GO:0016787">
    <property type="term" value="F:hydrolase activity"/>
    <property type="evidence" value="ECO:0007669"/>
    <property type="project" value="InterPro"/>
</dbReference>
<keyword evidence="2" id="KW-0547">Nucleotide-binding</keyword>
<dbReference type="AlphaFoldDB" id="A0A9Q4KRJ7"/>
<dbReference type="GO" id="GO:0004386">
    <property type="term" value="F:helicase activity"/>
    <property type="evidence" value="ECO:0007669"/>
    <property type="project" value="UniProtKB-KW"/>
</dbReference>
<dbReference type="InterPro" id="IPR006935">
    <property type="entry name" value="Helicase/UvrB_N"/>
</dbReference>
<keyword evidence="2" id="KW-0067">ATP-binding</keyword>
<dbReference type="RefSeq" id="WP_269480496.1">
    <property type="nucleotide sequence ID" value="NZ_JAPXGP010000006.1"/>
</dbReference>
<dbReference type="SMART" id="SM00487">
    <property type="entry name" value="DEXDc"/>
    <property type="match status" value="1"/>
</dbReference>
<dbReference type="PANTHER" id="PTHR47396:SF1">
    <property type="entry name" value="ATP-DEPENDENT HELICASE IRC3-RELATED"/>
    <property type="match status" value="1"/>
</dbReference>
<sequence length="854" mass="100125">MSSLFEENIQTYSDELEKDIEKYGVSKIETHITSNLKNELREYQEKALQHYLKNEEIKEPKRHLMFNMATGSGKTMIMAALILDCYKKGHNNFIFFVNSTAILEKTKINFADPKSSKYLYSDEIIIDSKRVDINIINNLIESKENAINIYFSTVQGLFSLFTNERENSITLDDLKGKKLVFLADEAHHLNASTKAEKEDELSWETIIKQAYNSNPKNLMYEFSATIPKDKNVLEKYRDIIVFKYDLKKFCNAGYSKRILLSKYENRDIKIRFLGAVLLSLYREILANDNKISLKPVILFKSETIKDSQNNKAKFESLIENLTSKDIEEFYLSSYNNPLFLQSKEYFISKYGNSYENTIVNLIKNSFKKEIILDVNEKKDAESKDNQLLLNSLEDKDNNIRVIFAVDKLNEGWDVLNLFDIVRLGEGQKTSRVTTQEAQLIGRGARYFPFGSDENKYIRKFDDDLTNPLSVIEQLSYHTTNDAPYIENLNKSMVENGLFVELEEKRITLKPTKKAKDITSKYNIYYITNKRYKKDFYSLFDSFEKTSVEHKLRSINIPLFSNDIINSDIFKEEHSKDTNFKRSMRLKECIDFSIFKKAFNKTGLKFSEIATKFGVKSRVEFYEYLSNLDFLFDKEQKFNIQNNLNICEYILSNLQKIMLEKQDEYEVSDFNIEKLDKKAFEDKVIVKQKLDIRDAREWMYYDKYSHDSNLEIEFVEFIESRKMQIDAMFKEWIIFRNDGFREFKIFDNRKDGDTYGLGFEPDFIFFGIKKDEADKGNLTAEYIFEPKGGHLSGDGKGIDSWKETLLEFLSSEYSKDNSNLTVIGFPFFKGNKNAENEKFLKMFNGIIKKDCKIDS</sequence>
<dbReference type="EMBL" id="JAPXGP010000006">
    <property type="protein sequence ID" value="MCZ6162245.1"/>
    <property type="molecule type" value="Genomic_DNA"/>
</dbReference>
<dbReference type="CDD" id="cd18785">
    <property type="entry name" value="SF2_C"/>
    <property type="match status" value="1"/>
</dbReference>
<dbReference type="InterPro" id="IPR027417">
    <property type="entry name" value="P-loop_NTPase"/>
</dbReference>
<evidence type="ECO:0000313" key="2">
    <source>
        <dbReference type="EMBL" id="MCZ6162245.1"/>
    </source>
</evidence>
<dbReference type="CDD" id="cd17926">
    <property type="entry name" value="DEXHc_RE"/>
    <property type="match status" value="1"/>
</dbReference>
<dbReference type="Proteomes" id="UP001075461">
    <property type="component" value="Unassembled WGS sequence"/>
</dbReference>
<dbReference type="GO" id="GO:0005524">
    <property type="term" value="F:ATP binding"/>
    <property type="evidence" value="ECO:0007669"/>
    <property type="project" value="InterPro"/>
</dbReference>
<gene>
    <name evidence="2" type="ORF">O6B92_07870</name>
</gene>
<name>A0A9Q4KRJ7_9BACT</name>
<protein>
    <submittedName>
        <fullName evidence="2">DEAD/DEAH box helicase family protein</fullName>
    </submittedName>
</protein>
<feature type="domain" description="Helicase ATP-binding" evidence="1">
    <location>
        <begin position="36"/>
        <end position="261"/>
    </location>
</feature>
<dbReference type="PANTHER" id="PTHR47396">
    <property type="entry name" value="TYPE I RESTRICTION ENZYME ECOKI R PROTEIN"/>
    <property type="match status" value="1"/>
</dbReference>
<dbReference type="InterPro" id="IPR050742">
    <property type="entry name" value="Helicase_Restrict-Modif_Enz"/>
</dbReference>
<organism evidence="2 3">
    <name type="scientific">Campylobacter ureolyticus</name>
    <dbReference type="NCBI Taxonomy" id="827"/>
    <lineage>
        <taxon>Bacteria</taxon>
        <taxon>Pseudomonadati</taxon>
        <taxon>Campylobacterota</taxon>
        <taxon>Epsilonproteobacteria</taxon>
        <taxon>Campylobacterales</taxon>
        <taxon>Campylobacteraceae</taxon>
        <taxon>Campylobacter</taxon>
    </lineage>
</organism>
<dbReference type="Gene3D" id="3.40.50.300">
    <property type="entry name" value="P-loop containing nucleotide triphosphate hydrolases"/>
    <property type="match status" value="2"/>
</dbReference>
<dbReference type="SUPFAM" id="SSF52540">
    <property type="entry name" value="P-loop containing nucleoside triphosphate hydrolases"/>
    <property type="match status" value="2"/>
</dbReference>
<dbReference type="Pfam" id="PF04851">
    <property type="entry name" value="ResIII"/>
    <property type="match status" value="1"/>
</dbReference>